<dbReference type="Proteomes" id="UP000828251">
    <property type="component" value="Unassembled WGS sequence"/>
</dbReference>
<gene>
    <name evidence="1" type="ORF">J1N35_005142</name>
</gene>
<dbReference type="EMBL" id="JAIQCV010000002">
    <property type="protein sequence ID" value="KAH1121982.1"/>
    <property type="molecule type" value="Genomic_DNA"/>
</dbReference>
<dbReference type="AlphaFoldDB" id="A0A9D4AGR2"/>
<evidence type="ECO:0000313" key="2">
    <source>
        <dbReference type="Proteomes" id="UP000828251"/>
    </source>
</evidence>
<reference evidence="1 2" key="1">
    <citation type="journal article" date="2021" name="Plant Biotechnol. J.">
        <title>Multi-omics assisted identification of the key and species-specific regulatory components of drought-tolerant mechanisms in Gossypium stocksii.</title>
        <authorList>
            <person name="Yu D."/>
            <person name="Ke L."/>
            <person name="Zhang D."/>
            <person name="Wu Y."/>
            <person name="Sun Y."/>
            <person name="Mei J."/>
            <person name="Sun J."/>
            <person name="Sun Y."/>
        </authorList>
    </citation>
    <scope>NUCLEOTIDE SEQUENCE [LARGE SCALE GENOMIC DNA]</scope>
    <source>
        <strain evidence="2">cv. E1</strain>
        <tissue evidence="1">Leaf</tissue>
    </source>
</reference>
<organism evidence="1 2">
    <name type="scientific">Gossypium stocksii</name>
    <dbReference type="NCBI Taxonomy" id="47602"/>
    <lineage>
        <taxon>Eukaryota</taxon>
        <taxon>Viridiplantae</taxon>
        <taxon>Streptophyta</taxon>
        <taxon>Embryophyta</taxon>
        <taxon>Tracheophyta</taxon>
        <taxon>Spermatophyta</taxon>
        <taxon>Magnoliopsida</taxon>
        <taxon>eudicotyledons</taxon>
        <taxon>Gunneridae</taxon>
        <taxon>Pentapetalae</taxon>
        <taxon>rosids</taxon>
        <taxon>malvids</taxon>
        <taxon>Malvales</taxon>
        <taxon>Malvaceae</taxon>
        <taxon>Malvoideae</taxon>
        <taxon>Gossypium</taxon>
    </lineage>
</organism>
<comment type="caution">
    <text evidence="1">The sequence shown here is derived from an EMBL/GenBank/DDBJ whole genome shotgun (WGS) entry which is preliminary data.</text>
</comment>
<proteinExistence type="predicted"/>
<accession>A0A9D4AGR2</accession>
<sequence>MGKGKLIPLPFESLTPFLRLKFCNSNINNLFNSISFFNNPKHFFTQVKVEGSKVPTSSVSLEADKAIHFGCRMDYQCQYDGTSAITDQEEDLLHPEIPTCAQRRKVPL</sequence>
<evidence type="ECO:0000313" key="1">
    <source>
        <dbReference type="EMBL" id="KAH1121982.1"/>
    </source>
</evidence>
<name>A0A9D4AGR2_9ROSI</name>
<protein>
    <submittedName>
        <fullName evidence="1">Uncharacterized protein</fullName>
    </submittedName>
</protein>
<keyword evidence="2" id="KW-1185">Reference proteome</keyword>